<reference evidence="4 5" key="1">
    <citation type="submission" date="2022-02" db="EMBL/GenBank/DDBJ databases">
        <title>Draft genome sequence of Mezorhizobium retamae strain IRAMC:0171 isolated from Retama raetam nodules.</title>
        <authorList>
            <person name="Bengaied R."/>
            <person name="Sbissi I."/>
            <person name="Huber K."/>
            <person name="Ghodbane F."/>
            <person name="Nouioui I."/>
            <person name="Tarhouni M."/>
            <person name="Gtari M."/>
        </authorList>
    </citation>
    <scope>NUCLEOTIDE SEQUENCE [LARGE SCALE GENOMIC DNA]</scope>
    <source>
        <strain evidence="4 5">IRAMC:0171</strain>
    </source>
</reference>
<dbReference type="RefSeq" id="WP_239370084.1">
    <property type="nucleotide sequence ID" value="NZ_JAKREW010000046.1"/>
</dbReference>
<evidence type="ECO:0000256" key="2">
    <source>
        <dbReference type="ARBA" id="ARBA00022777"/>
    </source>
</evidence>
<feature type="domain" description="Carbohydrate kinase PfkB" evidence="3">
    <location>
        <begin position="47"/>
        <end position="292"/>
    </location>
</feature>
<organism evidence="4 5">
    <name type="scientific">Mesorhizobium retamae</name>
    <dbReference type="NCBI Taxonomy" id="2912854"/>
    <lineage>
        <taxon>Bacteria</taxon>
        <taxon>Pseudomonadati</taxon>
        <taxon>Pseudomonadota</taxon>
        <taxon>Alphaproteobacteria</taxon>
        <taxon>Hyphomicrobiales</taxon>
        <taxon>Phyllobacteriaceae</taxon>
        <taxon>Mesorhizobium</taxon>
    </lineage>
</organism>
<dbReference type="InterPro" id="IPR002173">
    <property type="entry name" value="Carboh/pur_kinase_PfkB_CS"/>
</dbReference>
<gene>
    <name evidence="4" type="ORF">L4923_26385</name>
</gene>
<dbReference type="Gene3D" id="3.40.1190.20">
    <property type="match status" value="1"/>
</dbReference>
<keyword evidence="5" id="KW-1185">Reference proteome</keyword>
<protein>
    <submittedName>
        <fullName evidence="4">Carbohydrate kinase family protein</fullName>
    </submittedName>
</protein>
<dbReference type="PANTHER" id="PTHR10584">
    <property type="entry name" value="SUGAR KINASE"/>
    <property type="match status" value="1"/>
</dbReference>
<comment type="caution">
    <text evidence="4">The sequence shown here is derived from an EMBL/GenBank/DDBJ whole genome shotgun (WGS) entry which is preliminary data.</text>
</comment>
<dbReference type="EMBL" id="JAKREW010000046">
    <property type="protein sequence ID" value="MCG7508575.1"/>
    <property type="molecule type" value="Genomic_DNA"/>
</dbReference>
<accession>A0ABS9QMJ4</accession>
<evidence type="ECO:0000259" key="3">
    <source>
        <dbReference type="Pfam" id="PF00294"/>
    </source>
</evidence>
<proteinExistence type="predicted"/>
<evidence type="ECO:0000256" key="1">
    <source>
        <dbReference type="ARBA" id="ARBA00022679"/>
    </source>
</evidence>
<dbReference type="Pfam" id="PF00294">
    <property type="entry name" value="PfkB"/>
    <property type="match status" value="1"/>
</dbReference>
<dbReference type="PROSITE" id="PS00584">
    <property type="entry name" value="PFKB_KINASES_2"/>
    <property type="match status" value="1"/>
</dbReference>
<keyword evidence="1" id="KW-0808">Transferase</keyword>
<dbReference type="PANTHER" id="PTHR10584:SF167">
    <property type="entry name" value="PFKB DOMAIN PROTEIN"/>
    <property type="match status" value="1"/>
</dbReference>
<evidence type="ECO:0000313" key="5">
    <source>
        <dbReference type="Proteomes" id="UP001201701"/>
    </source>
</evidence>
<evidence type="ECO:0000313" key="4">
    <source>
        <dbReference type="EMBL" id="MCG7508575.1"/>
    </source>
</evidence>
<keyword evidence="2 4" id="KW-0418">Kinase</keyword>
<dbReference type="SUPFAM" id="SSF53613">
    <property type="entry name" value="Ribokinase-like"/>
    <property type="match status" value="1"/>
</dbReference>
<dbReference type="GO" id="GO:0016301">
    <property type="term" value="F:kinase activity"/>
    <property type="evidence" value="ECO:0007669"/>
    <property type="project" value="UniProtKB-KW"/>
</dbReference>
<name>A0ABS9QMJ4_9HYPH</name>
<dbReference type="InterPro" id="IPR011611">
    <property type="entry name" value="PfkB_dom"/>
</dbReference>
<dbReference type="InterPro" id="IPR029056">
    <property type="entry name" value="Ribokinase-like"/>
</dbReference>
<sequence length="313" mass="34133">MTEPAPANRYDVMVVGEYYYDLIFTDLPTLPRLGADIWAKSFDDLPGASYTTALALTRLGLKAGWWCGFGTDIFSRMVLDEVRREGIDEGLFQWHDGPLRRVSAAFSFQHDRGFISYVDEHDSDPKAHDVAAARPRVLMLQGFSRNAERLALINGARQAGVLVCGECQHLDFGIEAEGVVDVLQALDIFVPNETEAVQFTGTADAETALEVLAQHVRTVVIKRGANGAIAIHDGRRYTVPAPKVEVVDTTGAGDSFNAGLIYGVLHGAPFEEALRYAVICGSLSTTDYGGRALPHEADLLAHVSQDGKERQAR</sequence>
<dbReference type="Proteomes" id="UP001201701">
    <property type="component" value="Unassembled WGS sequence"/>
</dbReference>